<dbReference type="Pfam" id="PF02684">
    <property type="entry name" value="LpxB"/>
    <property type="match status" value="1"/>
</dbReference>
<evidence type="ECO:0000313" key="13">
    <source>
        <dbReference type="Proteomes" id="UP000287649"/>
    </source>
</evidence>
<evidence type="ECO:0000256" key="3">
    <source>
        <dbReference type="ARBA" id="ARBA00012687"/>
    </source>
</evidence>
<evidence type="ECO:0000256" key="11">
    <source>
        <dbReference type="HAMAP-Rule" id="MF_00392"/>
    </source>
</evidence>
<dbReference type="PANTHER" id="PTHR30372:SF4">
    <property type="entry name" value="LIPID-A-DISACCHARIDE SYNTHASE, MITOCHONDRIAL-RELATED"/>
    <property type="match status" value="1"/>
</dbReference>
<protein>
    <recommendedName>
        <fullName evidence="4 11">Lipid-A-disaccharide synthase</fullName>
        <ecNumber evidence="3 11">2.4.1.182</ecNumber>
    </recommendedName>
</protein>
<comment type="caution">
    <text evidence="12">The sequence shown here is derived from an EMBL/GenBank/DDBJ whole genome shotgun (WGS) entry which is preliminary data.</text>
</comment>
<evidence type="ECO:0000256" key="9">
    <source>
        <dbReference type="ARBA" id="ARBA00023098"/>
    </source>
</evidence>
<dbReference type="EMBL" id="PIPX01000001">
    <property type="protein sequence ID" value="RUO55831.1"/>
    <property type="molecule type" value="Genomic_DNA"/>
</dbReference>
<comment type="function">
    <text evidence="1 11">Condensation of UDP-2,3-diacylglucosamine and 2,3-diacylglucosamine-1-phosphate to form lipid A disaccharide, a precursor of lipid A, a phosphorylated glycolipid that anchors the lipopolysaccharide to the outer membrane of the cell.</text>
</comment>
<dbReference type="GO" id="GO:0009245">
    <property type="term" value="P:lipid A biosynthetic process"/>
    <property type="evidence" value="ECO:0007669"/>
    <property type="project" value="UniProtKB-UniRule"/>
</dbReference>
<dbReference type="UniPathway" id="UPA00973"/>
<keyword evidence="5 11" id="KW-0444">Lipid biosynthesis</keyword>
<dbReference type="HAMAP" id="MF_00392">
    <property type="entry name" value="LpxB"/>
    <property type="match status" value="1"/>
</dbReference>
<dbReference type="GO" id="GO:0016020">
    <property type="term" value="C:membrane"/>
    <property type="evidence" value="ECO:0007669"/>
    <property type="project" value="GOC"/>
</dbReference>
<comment type="pathway">
    <text evidence="11">Bacterial outer membrane biogenesis; LPS lipid A biosynthesis.</text>
</comment>
<dbReference type="SUPFAM" id="SSF53756">
    <property type="entry name" value="UDP-Glycosyltransferase/glycogen phosphorylase"/>
    <property type="match status" value="1"/>
</dbReference>
<dbReference type="PANTHER" id="PTHR30372">
    <property type="entry name" value="LIPID-A-DISACCHARIDE SYNTHASE"/>
    <property type="match status" value="1"/>
</dbReference>
<keyword evidence="8 11" id="KW-0808">Transferase</keyword>
<evidence type="ECO:0000256" key="4">
    <source>
        <dbReference type="ARBA" id="ARBA00020902"/>
    </source>
</evidence>
<sequence length="392" mass="42974">MHASQPLTVALLAGEHSGDLLGAGLMRALKERHQDVTFIGVGGPLMTAEGLTSLVPMEDLAVMGIAEVVGRLPTLLRHRKQIVATLLKQRPAVFIGIDAPDFNLPIAKRLKAHGIPTLHYVSPSVWAWRQGRIKGIKESVDHVLCLLPFEKDFYDQHGLPATFVGHPLADVIPMHWEKADARTELGLTDNFVVALLPGSRSGEIARLGPVFLAAAEKFHERHPQAKFISPMISNARAEQFRALQQQLAPNLPLTLIDGQSRTAMAAADALLLTSGTVTLEAMLIKRPMAVAYRFNWLSYQLIKRMFKAKFFSLPNLLADEALVPELVQEQVTPEALVAALEKQLAEANDGALIERFSELHRNLQRDADVLSASVALELASVNHSILSKDKPV</sequence>
<keyword evidence="9 11" id="KW-0443">Lipid metabolism</keyword>
<evidence type="ECO:0000256" key="1">
    <source>
        <dbReference type="ARBA" id="ARBA00002056"/>
    </source>
</evidence>
<organism evidence="12 13">
    <name type="scientific">Pseudidiomarina homiensis</name>
    <dbReference type="NCBI Taxonomy" id="364198"/>
    <lineage>
        <taxon>Bacteria</taxon>
        <taxon>Pseudomonadati</taxon>
        <taxon>Pseudomonadota</taxon>
        <taxon>Gammaproteobacteria</taxon>
        <taxon>Alteromonadales</taxon>
        <taxon>Idiomarinaceae</taxon>
        <taxon>Pseudidiomarina</taxon>
    </lineage>
</organism>
<dbReference type="RefSeq" id="WP_126770556.1">
    <property type="nucleotide sequence ID" value="NZ_PIPX01000001.1"/>
</dbReference>
<keyword evidence="7 11" id="KW-0328">Glycosyltransferase</keyword>
<accession>A0A432Y4K1</accession>
<dbReference type="AlphaFoldDB" id="A0A432Y4K1"/>
<evidence type="ECO:0000256" key="10">
    <source>
        <dbReference type="ARBA" id="ARBA00048975"/>
    </source>
</evidence>
<keyword evidence="13" id="KW-1185">Reference proteome</keyword>
<evidence type="ECO:0000256" key="7">
    <source>
        <dbReference type="ARBA" id="ARBA00022676"/>
    </source>
</evidence>
<keyword evidence="6 11" id="KW-0441">Lipid A biosynthesis</keyword>
<name>A0A432Y4K1_9GAMM</name>
<gene>
    <name evidence="11" type="primary">lpxB</name>
    <name evidence="12" type="ORF">CWI70_03355</name>
</gene>
<evidence type="ECO:0000313" key="12">
    <source>
        <dbReference type="EMBL" id="RUO55831.1"/>
    </source>
</evidence>
<dbReference type="GO" id="GO:0005543">
    <property type="term" value="F:phospholipid binding"/>
    <property type="evidence" value="ECO:0007669"/>
    <property type="project" value="TreeGrafter"/>
</dbReference>
<dbReference type="EC" id="2.4.1.182" evidence="3 11"/>
<dbReference type="OrthoDB" id="9801642at2"/>
<reference evidence="13" key="1">
    <citation type="journal article" date="2018" name="Front. Microbiol.">
        <title>Genome-Based Analysis Reveals the Taxonomy and Diversity of the Family Idiomarinaceae.</title>
        <authorList>
            <person name="Liu Y."/>
            <person name="Lai Q."/>
            <person name="Shao Z."/>
        </authorList>
    </citation>
    <scope>NUCLEOTIDE SEQUENCE [LARGE SCALE GENOMIC DNA]</scope>
    <source>
        <strain evidence="13">PO-M2</strain>
    </source>
</reference>
<dbReference type="Proteomes" id="UP000287649">
    <property type="component" value="Unassembled WGS sequence"/>
</dbReference>
<comment type="catalytic activity">
    <reaction evidence="10 11">
        <text>a lipid X + a UDP-2-N,3-O-bis[(3R)-3-hydroxyacyl]-alpha-D-glucosamine = a lipid A disaccharide + UDP + H(+)</text>
        <dbReference type="Rhea" id="RHEA:67828"/>
        <dbReference type="ChEBI" id="CHEBI:15378"/>
        <dbReference type="ChEBI" id="CHEBI:58223"/>
        <dbReference type="ChEBI" id="CHEBI:137748"/>
        <dbReference type="ChEBI" id="CHEBI:176338"/>
        <dbReference type="ChEBI" id="CHEBI:176343"/>
        <dbReference type="EC" id="2.4.1.182"/>
    </reaction>
</comment>
<evidence type="ECO:0000256" key="8">
    <source>
        <dbReference type="ARBA" id="ARBA00022679"/>
    </source>
</evidence>
<comment type="similarity">
    <text evidence="2 11">Belongs to the LpxB family.</text>
</comment>
<dbReference type="NCBIfam" id="TIGR00215">
    <property type="entry name" value="lpxB"/>
    <property type="match status" value="1"/>
</dbReference>
<evidence type="ECO:0000256" key="6">
    <source>
        <dbReference type="ARBA" id="ARBA00022556"/>
    </source>
</evidence>
<proteinExistence type="inferred from homology"/>
<dbReference type="GO" id="GO:0008915">
    <property type="term" value="F:lipid-A-disaccharide synthase activity"/>
    <property type="evidence" value="ECO:0007669"/>
    <property type="project" value="UniProtKB-UniRule"/>
</dbReference>
<evidence type="ECO:0000256" key="2">
    <source>
        <dbReference type="ARBA" id="ARBA00007868"/>
    </source>
</evidence>
<dbReference type="InterPro" id="IPR003835">
    <property type="entry name" value="Glyco_trans_19"/>
</dbReference>
<evidence type="ECO:0000256" key="5">
    <source>
        <dbReference type="ARBA" id="ARBA00022516"/>
    </source>
</evidence>